<protein>
    <recommendedName>
        <fullName evidence="2">SWIM-type domain-containing protein</fullName>
    </recommendedName>
</protein>
<keyword evidence="1" id="KW-0479">Metal-binding</keyword>
<organism evidence="3 4">
    <name type="scientific">Arachis hypogaea</name>
    <name type="common">Peanut</name>
    <dbReference type="NCBI Taxonomy" id="3818"/>
    <lineage>
        <taxon>Eukaryota</taxon>
        <taxon>Viridiplantae</taxon>
        <taxon>Streptophyta</taxon>
        <taxon>Embryophyta</taxon>
        <taxon>Tracheophyta</taxon>
        <taxon>Spermatophyta</taxon>
        <taxon>Magnoliopsida</taxon>
        <taxon>eudicotyledons</taxon>
        <taxon>Gunneridae</taxon>
        <taxon>Pentapetalae</taxon>
        <taxon>rosids</taxon>
        <taxon>fabids</taxon>
        <taxon>Fabales</taxon>
        <taxon>Fabaceae</taxon>
        <taxon>Papilionoideae</taxon>
        <taxon>50 kb inversion clade</taxon>
        <taxon>dalbergioids sensu lato</taxon>
        <taxon>Dalbergieae</taxon>
        <taxon>Pterocarpus clade</taxon>
        <taxon>Arachis</taxon>
    </lineage>
</organism>
<reference evidence="3 4" key="1">
    <citation type="submission" date="2019-01" db="EMBL/GenBank/DDBJ databases">
        <title>Sequencing of cultivated peanut Arachis hypogaea provides insights into genome evolution and oil improvement.</title>
        <authorList>
            <person name="Chen X."/>
        </authorList>
    </citation>
    <scope>NUCLEOTIDE SEQUENCE [LARGE SCALE GENOMIC DNA]</scope>
    <source>
        <strain evidence="4">cv. Fuhuasheng</strain>
        <tissue evidence="3">Leaves</tissue>
    </source>
</reference>
<dbReference type="EMBL" id="SDMP01000013">
    <property type="protein sequence ID" value="RYR20391.1"/>
    <property type="molecule type" value="Genomic_DNA"/>
</dbReference>
<dbReference type="AlphaFoldDB" id="A0A445A1T3"/>
<gene>
    <name evidence="3" type="ORF">Ahy_B03g065501</name>
</gene>
<dbReference type="InterPro" id="IPR007527">
    <property type="entry name" value="Znf_SWIM"/>
</dbReference>
<sequence length="169" mass="19802">MSSKVTIYEVVGPNEDTDEIDDTMETDVTTCDGVGLISDRHDSISSVIACNNGVWSPSRAFHMFYVRYIESNFLRKFKAPHLQKLIVNIGYSRTVCKHQLHHQHLRERVFEVREMHSGLEFVADLCLRRCDCSEFQVDRMTCRHIFACCANQRLDWHVYVHDVYRMDQV</sequence>
<keyword evidence="1" id="KW-0863">Zinc-finger</keyword>
<feature type="domain" description="SWIM-type" evidence="2">
    <location>
        <begin position="121"/>
        <end position="153"/>
    </location>
</feature>
<accession>A0A445A1T3</accession>
<evidence type="ECO:0000313" key="4">
    <source>
        <dbReference type="Proteomes" id="UP000289738"/>
    </source>
</evidence>
<dbReference type="PROSITE" id="PS50966">
    <property type="entry name" value="ZF_SWIM"/>
    <property type="match status" value="1"/>
</dbReference>
<comment type="caution">
    <text evidence="3">The sequence shown here is derived from an EMBL/GenBank/DDBJ whole genome shotgun (WGS) entry which is preliminary data.</text>
</comment>
<name>A0A445A1T3_ARAHY</name>
<evidence type="ECO:0000259" key="2">
    <source>
        <dbReference type="PROSITE" id="PS50966"/>
    </source>
</evidence>
<keyword evidence="4" id="KW-1185">Reference proteome</keyword>
<proteinExistence type="predicted"/>
<keyword evidence="1" id="KW-0862">Zinc</keyword>
<dbReference type="GO" id="GO:0008270">
    <property type="term" value="F:zinc ion binding"/>
    <property type="evidence" value="ECO:0007669"/>
    <property type="project" value="UniProtKB-KW"/>
</dbReference>
<evidence type="ECO:0000313" key="3">
    <source>
        <dbReference type="EMBL" id="RYR20391.1"/>
    </source>
</evidence>
<dbReference type="Proteomes" id="UP000289738">
    <property type="component" value="Chromosome B03"/>
</dbReference>
<evidence type="ECO:0000256" key="1">
    <source>
        <dbReference type="PROSITE-ProRule" id="PRU00325"/>
    </source>
</evidence>